<feature type="transmembrane region" description="Helical" evidence="1">
    <location>
        <begin position="6"/>
        <end position="27"/>
    </location>
</feature>
<sequence>MRKQPGFSLIELAVVLIIVTLVLGGLLRPLSTEIERSNVVETDRQLKQIKEALLGYVAANRRLPCPAIESSAGKESFATGGSAANGNCSSFAGFLPAGTLGITPVDAAGFALDGWGTTSNRIRYAVYSGTINGVANPFTRTDGVRNATMASVASATRLLVVCAAVAAKSSPTCTGASLTDMAPFLVYSLGRNASSDTSGASANEGSNLNTDHVFVAASVNRTAGKEFDDQLSWESPHTVFSRMIAAGALP</sequence>
<dbReference type="NCBIfam" id="TIGR02532">
    <property type="entry name" value="IV_pilin_GFxxxE"/>
    <property type="match status" value="1"/>
</dbReference>
<evidence type="ECO:0000313" key="3">
    <source>
        <dbReference type="Proteomes" id="UP001198602"/>
    </source>
</evidence>
<name>A0ABS7YFL8_9BURK</name>
<reference evidence="2 3" key="1">
    <citation type="submission" date="2021-07" db="EMBL/GenBank/DDBJ databases">
        <title>Characterization of Violacein-producing bacteria and related species.</title>
        <authorList>
            <person name="Wilson H.S."/>
            <person name="De Leon M.E."/>
        </authorList>
    </citation>
    <scope>NUCLEOTIDE SEQUENCE [LARGE SCALE GENOMIC DNA]</scope>
    <source>
        <strain evidence="2 3">HSC-2F05</strain>
    </source>
</reference>
<keyword evidence="1" id="KW-0812">Transmembrane</keyword>
<dbReference type="RefSeq" id="WP_225239347.1">
    <property type="nucleotide sequence ID" value="NZ_JAHYBX010000005.1"/>
</dbReference>
<dbReference type="InterPro" id="IPR012902">
    <property type="entry name" value="N_methyl_site"/>
</dbReference>
<keyword evidence="3" id="KW-1185">Reference proteome</keyword>
<comment type="caution">
    <text evidence="2">The sequence shown here is derived from an EMBL/GenBank/DDBJ whole genome shotgun (WGS) entry which is preliminary data.</text>
</comment>
<dbReference type="Proteomes" id="UP001198602">
    <property type="component" value="Unassembled WGS sequence"/>
</dbReference>
<gene>
    <name evidence="2" type="ORF">LE190_14380</name>
</gene>
<organism evidence="2 3">
    <name type="scientific">Massilia hydrophila</name>
    <dbReference type="NCBI Taxonomy" id="3044279"/>
    <lineage>
        <taxon>Bacteria</taxon>
        <taxon>Pseudomonadati</taxon>
        <taxon>Pseudomonadota</taxon>
        <taxon>Betaproteobacteria</taxon>
        <taxon>Burkholderiales</taxon>
        <taxon>Oxalobacteraceae</taxon>
        <taxon>Telluria group</taxon>
        <taxon>Massilia</taxon>
    </lineage>
</organism>
<protein>
    <submittedName>
        <fullName evidence="2">Type II secretion system GspH family protein</fullName>
    </submittedName>
</protein>
<proteinExistence type="predicted"/>
<dbReference type="SUPFAM" id="SSF54523">
    <property type="entry name" value="Pili subunits"/>
    <property type="match status" value="1"/>
</dbReference>
<evidence type="ECO:0000256" key="1">
    <source>
        <dbReference type="SAM" id="Phobius"/>
    </source>
</evidence>
<dbReference type="Pfam" id="PF07963">
    <property type="entry name" value="N_methyl"/>
    <property type="match status" value="1"/>
</dbReference>
<evidence type="ECO:0000313" key="2">
    <source>
        <dbReference type="EMBL" id="MCA1857105.1"/>
    </source>
</evidence>
<accession>A0ABS7YFL8</accession>
<dbReference type="EMBL" id="JAHYBX010000005">
    <property type="protein sequence ID" value="MCA1857105.1"/>
    <property type="molecule type" value="Genomic_DNA"/>
</dbReference>
<keyword evidence="1" id="KW-0472">Membrane</keyword>
<dbReference type="InterPro" id="IPR045584">
    <property type="entry name" value="Pilin-like"/>
</dbReference>
<keyword evidence="1" id="KW-1133">Transmembrane helix</keyword>